<dbReference type="Proteomes" id="UP001482620">
    <property type="component" value="Unassembled WGS sequence"/>
</dbReference>
<proteinExistence type="predicted"/>
<gene>
    <name evidence="1" type="ORF">ILYODFUR_033091</name>
</gene>
<evidence type="ECO:0000313" key="2">
    <source>
        <dbReference type="Proteomes" id="UP001482620"/>
    </source>
</evidence>
<reference evidence="1 2" key="1">
    <citation type="submission" date="2021-06" db="EMBL/GenBank/DDBJ databases">
        <authorList>
            <person name="Palmer J.M."/>
        </authorList>
    </citation>
    <scope>NUCLEOTIDE SEQUENCE [LARGE SCALE GENOMIC DNA]</scope>
    <source>
        <strain evidence="2">if_2019</strain>
        <tissue evidence="1">Muscle</tissue>
    </source>
</reference>
<keyword evidence="2" id="KW-1185">Reference proteome</keyword>
<protein>
    <submittedName>
        <fullName evidence="1">Uncharacterized protein</fullName>
    </submittedName>
</protein>
<accession>A0ABV0U0W4</accession>
<sequence length="142" mass="16110">MEKRLRERKHRGSEGLRLSARPNHVMATPEYGFNLAQSLALNPQRGLMMMGSVIRMKKDTISDPVTLTAHTNTAVLCYCAIVLWYSTGVYYRSTVVPWCSSSSAVEEPSSSFSGRLRRPQCRKERHRRSFIPTAVRLFSSTV</sequence>
<organism evidence="1 2">
    <name type="scientific">Ilyodon furcidens</name>
    <name type="common">goldbreast splitfin</name>
    <dbReference type="NCBI Taxonomy" id="33524"/>
    <lineage>
        <taxon>Eukaryota</taxon>
        <taxon>Metazoa</taxon>
        <taxon>Chordata</taxon>
        <taxon>Craniata</taxon>
        <taxon>Vertebrata</taxon>
        <taxon>Euteleostomi</taxon>
        <taxon>Actinopterygii</taxon>
        <taxon>Neopterygii</taxon>
        <taxon>Teleostei</taxon>
        <taxon>Neoteleostei</taxon>
        <taxon>Acanthomorphata</taxon>
        <taxon>Ovalentaria</taxon>
        <taxon>Atherinomorphae</taxon>
        <taxon>Cyprinodontiformes</taxon>
        <taxon>Goodeidae</taxon>
        <taxon>Ilyodon</taxon>
    </lineage>
</organism>
<evidence type="ECO:0000313" key="1">
    <source>
        <dbReference type="EMBL" id="MEQ2238439.1"/>
    </source>
</evidence>
<dbReference type="EMBL" id="JAHRIQ010051886">
    <property type="protein sequence ID" value="MEQ2238439.1"/>
    <property type="molecule type" value="Genomic_DNA"/>
</dbReference>
<comment type="caution">
    <text evidence="1">The sequence shown here is derived from an EMBL/GenBank/DDBJ whole genome shotgun (WGS) entry which is preliminary data.</text>
</comment>
<name>A0ABV0U0W4_9TELE</name>